<sequence>MTYMFDKFLQYTRYERNLSPLTVKAYGSDLRQFGDFLTGGKRPLEPRSVTASDVRAWMVDLARRHDGARTMRRKIQALRAYYKWLLRRGDVAADPTVGLELAKLPRVLPCYLRESTLDALLDSPVDTADYEAVRDRLIVMMLYDTGMRRAELIGLRDAAVDTARGELKVHGKRDKDRIVPFGPELARAITLYRQLRDRQVARGCEAFFLTAKGAPLYPSLVYRVVHQALQQAGGTGKLSPHVLRHSFASAMLNNGADIDSVKQLLGHESLAATQVYTHITFSELINNYKHAHPRALKKGG</sequence>
<gene>
    <name evidence="12" type="ORF">FYJ29_11715</name>
</gene>
<keyword evidence="13" id="KW-1185">Reference proteome</keyword>
<keyword evidence="7" id="KW-0233">DNA recombination</keyword>
<evidence type="ECO:0000256" key="9">
    <source>
        <dbReference type="PROSITE-ProRule" id="PRU01248"/>
    </source>
</evidence>
<keyword evidence="6 9" id="KW-0238">DNA-binding</keyword>
<dbReference type="InterPro" id="IPR010998">
    <property type="entry name" value="Integrase_recombinase_N"/>
</dbReference>
<dbReference type="PROSITE" id="PS51900">
    <property type="entry name" value="CB"/>
    <property type="match status" value="1"/>
</dbReference>
<evidence type="ECO:0000256" key="2">
    <source>
        <dbReference type="ARBA" id="ARBA00022490"/>
    </source>
</evidence>
<protein>
    <submittedName>
        <fullName evidence="12">Tyrosine-type recombinase/integrase</fullName>
    </submittedName>
</protein>
<feature type="domain" description="Core-binding (CB)" evidence="11">
    <location>
        <begin position="1"/>
        <end position="86"/>
    </location>
</feature>
<dbReference type="PROSITE" id="PS51898">
    <property type="entry name" value="TYR_RECOMBINASE"/>
    <property type="match status" value="1"/>
</dbReference>
<comment type="subcellular location">
    <subcellularLocation>
        <location evidence="1">Cytoplasm</location>
    </subcellularLocation>
</comment>
<dbReference type="InterPro" id="IPR044068">
    <property type="entry name" value="CB"/>
</dbReference>
<keyword evidence="4" id="KW-0159">Chromosome partition</keyword>
<dbReference type="GO" id="GO:0006310">
    <property type="term" value="P:DNA recombination"/>
    <property type="evidence" value="ECO:0007669"/>
    <property type="project" value="UniProtKB-KW"/>
</dbReference>
<dbReference type="Proteomes" id="UP000483362">
    <property type="component" value="Unassembled WGS sequence"/>
</dbReference>
<dbReference type="AlphaFoldDB" id="A0A6L5XG01"/>
<comment type="caution">
    <text evidence="12">The sequence shown here is derived from an EMBL/GenBank/DDBJ whole genome shotgun (WGS) entry which is preliminary data.</text>
</comment>
<dbReference type="Gene3D" id="1.10.150.130">
    <property type="match status" value="1"/>
</dbReference>
<dbReference type="GO" id="GO:0007059">
    <property type="term" value="P:chromosome segregation"/>
    <property type="evidence" value="ECO:0007669"/>
    <property type="project" value="UniProtKB-KW"/>
</dbReference>
<evidence type="ECO:0000313" key="12">
    <source>
        <dbReference type="EMBL" id="MSS18420.1"/>
    </source>
</evidence>
<evidence type="ECO:0000256" key="1">
    <source>
        <dbReference type="ARBA" id="ARBA00004496"/>
    </source>
</evidence>
<reference evidence="12 13" key="1">
    <citation type="submission" date="2019-08" db="EMBL/GenBank/DDBJ databases">
        <title>In-depth cultivation of the pig gut microbiome towards novel bacterial diversity and tailored functional studies.</title>
        <authorList>
            <person name="Wylensek D."/>
            <person name="Hitch T.C.A."/>
            <person name="Clavel T."/>
        </authorList>
    </citation>
    <scope>NUCLEOTIDE SEQUENCE [LARGE SCALE GENOMIC DNA]</scope>
    <source>
        <strain evidence="12 13">Oil-RF-744-WCA-WT-10</strain>
    </source>
</reference>
<dbReference type="GO" id="GO:0015074">
    <property type="term" value="P:DNA integration"/>
    <property type="evidence" value="ECO:0007669"/>
    <property type="project" value="UniProtKB-KW"/>
</dbReference>
<evidence type="ECO:0000259" key="10">
    <source>
        <dbReference type="PROSITE" id="PS51898"/>
    </source>
</evidence>
<evidence type="ECO:0000256" key="3">
    <source>
        <dbReference type="ARBA" id="ARBA00022618"/>
    </source>
</evidence>
<dbReference type="PANTHER" id="PTHR30349:SF77">
    <property type="entry name" value="TYROSINE RECOMBINASE XERC"/>
    <property type="match status" value="1"/>
</dbReference>
<dbReference type="Pfam" id="PF02899">
    <property type="entry name" value="Phage_int_SAM_1"/>
    <property type="match status" value="1"/>
</dbReference>
<organism evidence="12 13">
    <name type="scientific">Sodaliphilus pleomorphus</name>
    <dbReference type="NCBI Taxonomy" id="2606626"/>
    <lineage>
        <taxon>Bacteria</taxon>
        <taxon>Pseudomonadati</taxon>
        <taxon>Bacteroidota</taxon>
        <taxon>Bacteroidia</taxon>
        <taxon>Bacteroidales</taxon>
        <taxon>Muribaculaceae</taxon>
        <taxon>Sodaliphilus</taxon>
    </lineage>
</organism>
<evidence type="ECO:0000313" key="13">
    <source>
        <dbReference type="Proteomes" id="UP000483362"/>
    </source>
</evidence>
<evidence type="ECO:0000256" key="6">
    <source>
        <dbReference type="ARBA" id="ARBA00023125"/>
    </source>
</evidence>
<dbReference type="EMBL" id="VULT01000021">
    <property type="protein sequence ID" value="MSS18420.1"/>
    <property type="molecule type" value="Genomic_DNA"/>
</dbReference>
<keyword evidence="3" id="KW-0132">Cell division</keyword>
<dbReference type="GO" id="GO:0005737">
    <property type="term" value="C:cytoplasm"/>
    <property type="evidence" value="ECO:0007669"/>
    <property type="project" value="UniProtKB-SubCell"/>
</dbReference>
<evidence type="ECO:0000256" key="5">
    <source>
        <dbReference type="ARBA" id="ARBA00022908"/>
    </source>
</evidence>
<dbReference type="InterPro" id="IPR011010">
    <property type="entry name" value="DNA_brk_join_enz"/>
</dbReference>
<name>A0A6L5XG01_9BACT</name>
<dbReference type="SUPFAM" id="SSF56349">
    <property type="entry name" value="DNA breaking-rejoining enzymes"/>
    <property type="match status" value="1"/>
</dbReference>
<keyword evidence="2" id="KW-0963">Cytoplasm</keyword>
<evidence type="ECO:0000256" key="4">
    <source>
        <dbReference type="ARBA" id="ARBA00022829"/>
    </source>
</evidence>
<dbReference type="InterPro" id="IPR004107">
    <property type="entry name" value="Integrase_SAM-like_N"/>
</dbReference>
<evidence type="ECO:0000256" key="7">
    <source>
        <dbReference type="ARBA" id="ARBA00023172"/>
    </source>
</evidence>
<proteinExistence type="predicted"/>
<keyword evidence="5" id="KW-0229">DNA integration</keyword>
<dbReference type="InterPro" id="IPR050090">
    <property type="entry name" value="Tyrosine_recombinase_XerCD"/>
</dbReference>
<dbReference type="PANTHER" id="PTHR30349">
    <property type="entry name" value="PHAGE INTEGRASE-RELATED"/>
    <property type="match status" value="1"/>
</dbReference>
<dbReference type="InterPro" id="IPR002104">
    <property type="entry name" value="Integrase_catalytic"/>
</dbReference>
<evidence type="ECO:0000256" key="8">
    <source>
        <dbReference type="ARBA" id="ARBA00023306"/>
    </source>
</evidence>
<feature type="domain" description="Tyr recombinase" evidence="10">
    <location>
        <begin position="107"/>
        <end position="289"/>
    </location>
</feature>
<keyword evidence="8" id="KW-0131">Cell cycle</keyword>
<dbReference type="Pfam" id="PF00589">
    <property type="entry name" value="Phage_integrase"/>
    <property type="match status" value="1"/>
</dbReference>
<dbReference type="InterPro" id="IPR013762">
    <property type="entry name" value="Integrase-like_cat_sf"/>
</dbReference>
<dbReference type="Gene3D" id="1.10.443.10">
    <property type="entry name" value="Intergrase catalytic core"/>
    <property type="match status" value="1"/>
</dbReference>
<dbReference type="GO" id="GO:0003677">
    <property type="term" value="F:DNA binding"/>
    <property type="evidence" value="ECO:0007669"/>
    <property type="project" value="UniProtKB-UniRule"/>
</dbReference>
<accession>A0A6L5XG01</accession>
<evidence type="ECO:0000259" key="11">
    <source>
        <dbReference type="PROSITE" id="PS51900"/>
    </source>
</evidence>
<dbReference type="GO" id="GO:0051301">
    <property type="term" value="P:cell division"/>
    <property type="evidence" value="ECO:0007669"/>
    <property type="project" value="UniProtKB-KW"/>
</dbReference>